<gene>
    <name evidence="2" type="ORF">GOM49_03235</name>
</gene>
<name>A0A6I6F0H1_9CLOT</name>
<dbReference type="Proteomes" id="UP000422764">
    <property type="component" value="Chromosome"/>
</dbReference>
<evidence type="ECO:0000256" key="1">
    <source>
        <dbReference type="SAM" id="Phobius"/>
    </source>
</evidence>
<keyword evidence="1" id="KW-0812">Transmembrane</keyword>
<sequence length="188" mass="20218">MNEDGQKGGGKVDLNNLEGLGSLMHNLTGGAGIGGLGDLSKYASLLGSKGINRTGSSRFPLLLILLLIILFGNKGSNYGFNSPQYMCCCCKKKHHKHRRRRDCCCDYGYGGYSGYGSYGGYGGYGCQGGYGGFSNIIFIIIILLLIRSGRGASPLTSNATDNIFNFNATDNLDTQDENSEYMDANEEE</sequence>
<keyword evidence="3" id="KW-1185">Reference proteome</keyword>
<keyword evidence="1" id="KW-1133">Transmembrane helix</keyword>
<reference evidence="2 3" key="1">
    <citation type="submission" date="2019-12" db="EMBL/GenBank/DDBJ databases">
        <title>Genome sequenceing of Clostridium bovifaecis.</title>
        <authorList>
            <person name="Yao Y."/>
        </authorList>
    </citation>
    <scope>NUCLEOTIDE SEQUENCE [LARGE SCALE GENOMIC DNA]</scope>
    <source>
        <strain evidence="2 3">BXX</strain>
    </source>
</reference>
<evidence type="ECO:0000313" key="3">
    <source>
        <dbReference type="Proteomes" id="UP000422764"/>
    </source>
</evidence>
<protein>
    <submittedName>
        <fullName evidence="2">Uncharacterized protein</fullName>
    </submittedName>
</protein>
<dbReference type="AlphaFoldDB" id="A0A6I6F0H1"/>
<feature type="transmembrane region" description="Helical" evidence="1">
    <location>
        <begin position="59"/>
        <end position="76"/>
    </location>
</feature>
<organism evidence="2 3">
    <name type="scientific">Clostridium bovifaecis</name>
    <dbReference type="NCBI Taxonomy" id="2184719"/>
    <lineage>
        <taxon>Bacteria</taxon>
        <taxon>Bacillati</taxon>
        <taxon>Bacillota</taxon>
        <taxon>Clostridia</taxon>
        <taxon>Eubacteriales</taxon>
        <taxon>Clostridiaceae</taxon>
        <taxon>Clostridium</taxon>
    </lineage>
</organism>
<accession>A0A6I6F0H1</accession>
<dbReference type="EMBL" id="CP046522">
    <property type="protein sequence ID" value="QGU94257.1"/>
    <property type="molecule type" value="Genomic_DNA"/>
</dbReference>
<feature type="transmembrane region" description="Helical" evidence="1">
    <location>
        <begin position="128"/>
        <end position="146"/>
    </location>
</feature>
<proteinExistence type="predicted"/>
<evidence type="ECO:0000313" key="2">
    <source>
        <dbReference type="EMBL" id="QGU94257.1"/>
    </source>
</evidence>
<keyword evidence="1" id="KW-0472">Membrane</keyword>